<evidence type="ECO:0000256" key="3">
    <source>
        <dbReference type="ARBA" id="ARBA00023295"/>
    </source>
</evidence>
<evidence type="ECO:0000313" key="5">
    <source>
        <dbReference type="EMBL" id="MBE1610238.1"/>
    </source>
</evidence>
<reference evidence="5" key="1">
    <citation type="submission" date="2020-10" db="EMBL/GenBank/DDBJ databases">
        <title>Sequencing the genomes of 1000 actinobacteria strains.</title>
        <authorList>
            <person name="Klenk H.-P."/>
        </authorList>
    </citation>
    <scope>NUCLEOTIDE SEQUENCE</scope>
    <source>
        <strain evidence="5">DSM 45354</strain>
    </source>
</reference>
<keyword evidence="2" id="KW-0378">Hydrolase</keyword>
<dbReference type="RefSeq" id="WP_192753637.1">
    <property type="nucleotide sequence ID" value="NZ_BAABJL010000095.1"/>
</dbReference>
<dbReference type="EMBL" id="JADBEM010000001">
    <property type="protein sequence ID" value="MBE1610238.1"/>
    <property type="molecule type" value="Genomic_DNA"/>
</dbReference>
<keyword evidence="6" id="KW-1185">Reference proteome</keyword>
<name>A0A927N3E0_9ACTN</name>
<sequence>MVAPDYSLLDRETVHVDVGEHRGPVELWRHTLGVGGINTSPLPPRVVAGAAALRPRLVRIFMQQFFDIYPEHGRFDWSRLDPYMDSLAATGAKVVAAICLKPGPLFDQVDHAAWMPNDVGEWQRVVSALVRRYSVERDLVTHWEIGNETDIGEDGGSPYLIPDPDDYAAFYHLTAPVIRAAAPHVKVGGTAACWVSNEPLPGFVAHCRKNDVPLDFVSWHIYNDDWSRHAAGVVEGGRLVADFPEPRPELMVTEWSTSFEAVSVVEQAYDPRRAALVAASILAMEAASDTASPVWSFYYHLWDQVCDPDEFAPFFSAKGVEHMLRHWNEVPHRFGLFGERGDVRPQYFVYQLLGMLGDTQVGHEVSNGDLHAYAATGPGSVSALVVNTNLDRAACRDRIITLRYSGLVPGPKKLTLYRIDDDRRWCPDTLAQQPLEERVVATGDRFEHQILLPAHTVALATLSERDGIR</sequence>
<evidence type="ECO:0000313" key="6">
    <source>
        <dbReference type="Proteomes" id="UP000638648"/>
    </source>
</evidence>
<dbReference type="GO" id="GO:0004553">
    <property type="term" value="F:hydrolase activity, hydrolyzing O-glycosyl compounds"/>
    <property type="evidence" value="ECO:0007669"/>
    <property type="project" value="TreeGrafter"/>
</dbReference>
<feature type="domain" description="Glycosyl hydrolases family 39 N-terminal catalytic" evidence="4">
    <location>
        <begin position="76"/>
        <end position="423"/>
    </location>
</feature>
<dbReference type="PANTHER" id="PTHR12631">
    <property type="entry name" value="ALPHA-L-IDURONIDASE"/>
    <property type="match status" value="1"/>
</dbReference>
<evidence type="ECO:0000256" key="2">
    <source>
        <dbReference type="ARBA" id="ARBA00022801"/>
    </source>
</evidence>
<dbReference type="InterPro" id="IPR051923">
    <property type="entry name" value="Glycosyl_Hydrolase_39"/>
</dbReference>
<dbReference type="Gene3D" id="3.20.20.80">
    <property type="entry name" value="Glycosidases"/>
    <property type="match status" value="1"/>
</dbReference>
<accession>A0A927N3E0</accession>
<dbReference type="Pfam" id="PF01229">
    <property type="entry name" value="Glyco_hydro_39"/>
    <property type="match status" value="1"/>
</dbReference>
<comment type="caution">
    <text evidence="5">The sequence shown here is derived from an EMBL/GenBank/DDBJ whole genome shotgun (WGS) entry which is preliminary data.</text>
</comment>
<dbReference type="InterPro" id="IPR017853">
    <property type="entry name" value="GH"/>
</dbReference>
<evidence type="ECO:0000256" key="1">
    <source>
        <dbReference type="ARBA" id="ARBA00008875"/>
    </source>
</evidence>
<dbReference type="SUPFAM" id="SSF51445">
    <property type="entry name" value="(Trans)glycosidases"/>
    <property type="match status" value="1"/>
</dbReference>
<proteinExistence type="inferred from homology"/>
<dbReference type="Proteomes" id="UP000638648">
    <property type="component" value="Unassembled WGS sequence"/>
</dbReference>
<organism evidence="5 6">
    <name type="scientific">Actinopolymorpha pittospori</name>
    <dbReference type="NCBI Taxonomy" id="648752"/>
    <lineage>
        <taxon>Bacteria</taxon>
        <taxon>Bacillati</taxon>
        <taxon>Actinomycetota</taxon>
        <taxon>Actinomycetes</taxon>
        <taxon>Propionibacteriales</taxon>
        <taxon>Actinopolymorphaceae</taxon>
        <taxon>Actinopolymorpha</taxon>
    </lineage>
</organism>
<comment type="similarity">
    <text evidence="1">Belongs to the glycosyl hydrolase 39 family.</text>
</comment>
<gene>
    <name evidence="5" type="ORF">HEB94_007086</name>
</gene>
<evidence type="ECO:0000259" key="4">
    <source>
        <dbReference type="Pfam" id="PF01229"/>
    </source>
</evidence>
<dbReference type="PANTHER" id="PTHR12631:SF10">
    <property type="entry name" value="BETA-XYLOSIDASE-LIKE PROTEIN-RELATED"/>
    <property type="match status" value="1"/>
</dbReference>
<dbReference type="AlphaFoldDB" id="A0A927N3E0"/>
<protein>
    <recommendedName>
        <fullName evidence="4">Glycosyl hydrolases family 39 N-terminal catalytic domain-containing protein</fullName>
    </recommendedName>
</protein>
<dbReference type="InterPro" id="IPR049166">
    <property type="entry name" value="GH39_cat"/>
</dbReference>
<keyword evidence="3" id="KW-0326">Glycosidase</keyword>